<dbReference type="PROSITE" id="PS51462">
    <property type="entry name" value="NUDIX"/>
    <property type="match status" value="1"/>
</dbReference>
<accession>A0A1Y4DKT9</accession>
<comment type="cofactor">
    <cofactor evidence="2">
        <name>Mg(2+)</name>
        <dbReference type="ChEBI" id="CHEBI:18420"/>
    </cofactor>
</comment>
<evidence type="ECO:0000256" key="1">
    <source>
        <dbReference type="ARBA" id="ARBA00000847"/>
    </source>
</evidence>
<evidence type="ECO:0000256" key="6">
    <source>
        <dbReference type="ARBA" id="ARBA00032162"/>
    </source>
</evidence>
<dbReference type="RefSeq" id="WP_087287079.1">
    <property type="nucleotide sequence ID" value="NZ_NFJD01000001.1"/>
</dbReference>
<evidence type="ECO:0000256" key="2">
    <source>
        <dbReference type="ARBA" id="ARBA00001946"/>
    </source>
</evidence>
<dbReference type="SUPFAM" id="SSF55811">
    <property type="entry name" value="Nudix"/>
    <property type="match status" value="1"/>
</dbReference>
<dbReference type="AlphaFoldDB" id="A0A1Y4DKT9"/>
<reference evidence="10" key="1">
    <citation type="submission" date="2017-04" db="EMBL/GenBank/DDBJ databases">
        <title>Function of individual gut microbiota members based on whole genome sequencing of pure cultures obtained from chicken caecum.</title>
        <authorList>
            <person name="Medvecky M."/>
            <person name="Cejkova D."/>
            <person name="Polansky O."/>
            <person name="Karasova D."/>
            <person name="Kubasova T."/>
            <person name="Cizek A."/>
            <person name="Rychlik I."/>
        </authorList>
    </citation>
    <scope>NUCLEOTIDE SEQUENCE [LARGE SCALE GENOMIC DNA]</scope>
    <source>
        <strain evidence="10">An273</strain>
    </source>
</reference>
<comment type="caution">
    <text evidence="9">The sequence shown here is derived from an EMBL/GenBank/DDBJ whole genome shotgun (WGS) entry which is preliminary data.</text>
</comment>
<dbReference type="Proteomes" id="UP000196368">
    <property type="component" value="Unassembled WGS sequence"/>
</dbReference>
<dbReference type="InterPro" id="IPR015797">
    <property type="entry name" value="NUDIX_hydrolase-like_dom_sf"/>
</dbReference>
<comment type="catalytic activity">
    <reaction evidence="1">
        <text>GDP-alpha-D-mannose + H2O = alpha-D-mannose 1-phosphate + GMP + 2 H(+)</text>
        <dbReference type="Rhea" id="RHEA:27978"/>
        <dbReference type="ChEBI" id="CHEBI:15377"/>
        <dbReference type="ChEBI" id="CHEBI:15378"/>
        <dbReference type="ChEBI" id="CHEBI:57527"/>
        <dbReference type="ChEBI" id="CHEBI:58115"/>
        <dbReference type="ChEBI" id="CHEBI:58409"/>
    </reaction>
</comment>
<evidence type="ECO:0000256" key="3">
    <source>
        <dbReference type="ARBA" id="ARBA00007275"/>
    </source>
</evidence>
<sequence length="179" mass="20523">MKHYSKLKETKISSKTLYRGVLGVKLDEVKLLNGRTSTRLYFDHHGASGILPVEDGSVYLVQQYRYPIRQATWEIPAGKREKGQSFLACAKAELKQETGLTAESLKEIMVFHPCNAFSNEEQHLYLATGLTRGKDQPDEDEFLNLQKFPLEKAYKMIEKGEITDAKTIITLQWYRIHGK</sequence>
<dbReference type="EMBL" id="NFJD01000001">
    <property type="protein sequence ID" value="OUO57548.1"/>
    <property type="molecule type" value="Genomic_DNA"/>
</dbReference>
<gene>
    <name evidence="9" type="ORF">B5F75_01885</name>
</gene>
<dbReference type="Gene3D" id="3.90.79.10">
    <property type="entry name" value="Nucleoside Triphosphate Pyrophosphohydrolase"/>
    <property type="match status" value="1"/>
</dbReference>
<evidence type="ECO:0000256" key="7">
    <source>
        <dbReference type="ARBA" id="ARBA00032272"/>
    </source>
</evidence>
<dbReference type="PANTHER" id="PTHR11839">
    <property type="entry name" value="UDP/ADP-SUGAR PYROPHOSPHATASE"/>
    <property type="match status" value="1"/>
</dbReference>
<keyword evidence="5" id="KW-0378">Hydrolase</keyword>
<dbReference type="InterPro" id="IPR000086">
    <property type="entry name" value="NUDIX_hydrolase_dom"/>
</dbReference>
<dbReference type="OrthoDB" id="9806150at2"/>
<dbReference type="GO" id="GO:0016787">
    <property type="term" value="F:hydrolase activity"/>
    <property type="evidence" value="ECO:0007669"/>
    <property type="project" value="UniProtKB-KW"/>
</dbReference>
<dbReference type="GO" id="GO:0006753">
    <property type="term" value="P:nucleoside phosphate metabolic process"/>
    <property type="evidence" value="ECO:0007669"/>
    <property type="project" value="TreeGrafter"/>
</dbReference>
<dbReference type="Pfam" id="PF00293">
    <property type="entry name" value="NUDIX"/>
    <property type="match status" value="1"/>
</dbReference>
<evidence type="ECO:0000256" key="5">
    <source>
        <dbReference type="ARBA" id="ARBA00022801"/>
    </source>
</evidence>
<feature type="domain" description="Nudix hydrolase" evidence="8">
    <location>
        <begin position="43"/>
        <end position="170"/>
    </location>
</feature>
<protein>
    <recommendedName>
        <fullName evidence="4">GDP-mannose pyrophosphatase</fullName>
    </recommendedName>
    <alternativeName>
        <fullName evidence="6">GDP-mannose hydrolase</fullName>
    </alternativeName>
    <alternativeName>
        <fullName evidence="7">GDPMK</fullName>
    </alternativeName>
</protein>
<proteinExistence type="inferred from homology"/>
<comment type="similarity">
    <text evidence="3">Belongs to the Nudix hydrolase family. NudK subfamily.</text>
</comment>
<dbReference type="PANTHER" id="PTHR11839:SF18">
    <property type="entry name" value="NUDIX HYDROLASE DOMAIN-CONTAINING PROTEIN"/>
    <property type="match status" value="1"/>
</dbReference>
<evidence type="ECO:0000313" key="9">
    <source>
        <dbReference type="EMBL" id="OUO57548.1"/>
    </source>
</evidence>
<evidence type="ECO:0000256" key="4">
    <source>
        <dbReference type="ARBA" id="ARBA00016377"/>
    </source>
</evidence>
<evidence type="ECO:0000313" key="10">
    <source>
        <dbReference type="Proteomes" id="UP000196368"/>
    </source>
</evidence>
<dbReference type="GO" id="GO:0019693">
    <property type="term" value="P:ribose phosphate metabolic process"/>
    <property type="evidence" value="ECO:0007669"/>
    <property type="project" value="TreeGrafter"/>
</dbReference>
<dbReference type="GO" id="GO:0005829">
    <property type="term" value="C:cytosol"/>
    <property type="evidence" value="ECO:0007669"/>
    <property type="project" value="TreeGrafter"/>
</dbReference>
<keyword evidence="10" id="KW-1185">Reference proteome</keyword>
<organism evidence="9 10">
    <name type="scientific">Candidatus Avelusimicrobium gallicola</name>
    <dbReference type="NCBI Taxonomy" id="2562704"/>
    <lineage>
        <taxon>Bacteria</taxon>
        <taxon>Pseudomonadati</taxon>
        <taxon>Elusimicrobiota</taxon>
        <taxon>Elusimicrobia</taxon>
        <taxon>Elusimicrobiales</taxon>
        <taxon>Elusimicrobiaceae</taxon>
        <taxon>Candidatus Avelusimicrobium</taxon>
    </lineage>
</organism>
<name>A0A1Y4DKT9_9BACT</name>
<evidence type="ECO:0000259" key="8">
    <source>
        <dbReference type="PROSITE" id="PS51462"/>
    </source>
</evidence>